<dbReference type="PANTHER" id="PTHR31531:SF2">
    <property type="entry name" value="E3 UBIQUITIN-PROTEIN LIGASE E3D"/>
    <property type="match status" value="1"/>
</dbReference>
<dbReference type="EMBL" id="JAXQNO010000020">
    <property type="protein sequence ID" value="KAK4771787.1"/>
    <property type="molecule type" value="Genomic_DNA"/>
</dbReference>
<dbReference type="PANTHER" id="PTHR31531">
    <property type="entry name" value="E3 UBIQUITIN-PROTEIN LIGASE E3D FAMILY MEMBER"/>
    <property type="match status" value="1"/>
</dbReference>
<dbReference type="GO" id="GO:0006513">
    <property type="term" value="P:protein monoubiquitination"/>
    <property type="evidence" value="ECO:0007669"/>
    <property type="project" value="TreeGrafter"/>
</dbReference>
<dbReference type="GO" id="GO:0000151">
    <property type="term" value="C:ubiquitin ligase complex"/>
    <property type="evidence" value="ECO:0007669"/>
    <property type="project" value="TreeGrafter"/>
</dbReference>
<dbReference type="GO" id="GO:0051865">
    <property type="term" value="P:protein autoubiquitination"/>
    <property type="evidence" value="ECO:0007669"/>
    <property type="project" value="TreeGrafter"/>
</dbReference>
<dbReference type="GO" id="GO:0030332">
    <property type="term" value="F:cyclin binding"/>
    <property type="evidence" value="ECO:0007669"/>
    <property type="project" value="TreeGrafter"/>
</dbReference>
<dbReference type="GO" id="GO:0061630">
    <property type="term" value="F:ubiquitin protein ligase activity"/>
    <property type="evidence" value="ECO:0007669"/>
    <property type="project" value="TreeGrafter"/>
</dbReference>
<accession>A0AAN7KZE3</accession>
<dbReference type="AlphaFoldDB" id="A0AAN7KZE3"/>
<gene>
    <name evidence="1" type="ORF">SAY86_013562</name>
</gene>
<evidence type="ECO:0000313" key="2">
    <source>
        <dbReference type="Proteomes" id="UP001346149"/>
    </source>
</evidence>
<evidence type="ECO:0000313" key="1">
    <source>
        <dbReference type="EMBL" id="KAK4771787.1"/>
    </source>
</evidence>
<dbReference type="GO" id="GO:0000209">
    <property type="term" value="P:protein polyubiquitination"/>
    <property type="evidence" value="ECO:0007669"/>
    <property type="project" value="TreeGrafter"/>
</dbReference>
<protein>
    <recommendedName>
        <fullName evidence="3">Ubiquitin-conjugating enzyme E2C-binding protein</fullName>
    </recommendedName>
</protein>
<proteinExistence type="predicted"/>
<dbReference type="GO" id="GO:0005829">
    <property type="term" value="C:cytosol"/>
    <property type="evidence" value="ECO:0007669"/>
    <property type="project" value="TreeGrafter"/>
</dbReference>
<comment type="caution">
    <text evidence="1">The sequence shown here is derived from an EMBL/GenBank/DDBJ whole genome shotgun (WGS) entry which is preliminary data.</text>
</comment>
<name>A0AAN7KZE3_TRANT</name>
<dbReference type="Pfam" id="PF09814">
    <property type="entry name" value="HECT_2"/>
    <property type="match status" value="1"/>
</dbReference>
<reference evidence="1 2" key="1">
    <citation type="journal article" date="2023" name="Hortic Res">
        <title>Pangenome of water caltrop reveals structural variations and asymmetric subgenome divergence after allopolyploidization.</title>
        <authorList>
            <person name="Zhang X."/>
            <person name="Chen Y."/>
            <person name="Wang L."/>
            <person name="Yuan Y."/>
            <person name="Fang M."/>
            <person name="Shi L."/>
            <person name="Lu R."/>
            <person name="Comes H.P."/>
            <person name="Ma Y."/>
            <person name="Chen Y."/>
            <person name="Huang G."/>
            <person name="Zhou Y."/>
            <person name="Zheng Z."/>
            <person name="Qiu Y."/>
        </authorList>
    </citation>
    <scope>NUCLEOTIDE SEQUENCE [LARGE SCALE GENOMIC DNA]</scope>
    <source>
        <strain evidence="1">F231</strain>
    </source>
</reference>
<organism evidence="1 2">
    <name type="scientific">Trapa natans</name>
    <name type="common">Water chestnut</name>
    <dbReference type="NCBI Taxonomy" id="22666"/>
    <lineage>
        <taxon>Eukaryota</taxon>
        <taxon>Viridiplantae</taxon>
        <taxon>Streptophyta</taxon>
        <taxon>Embryophyta</taxon>
        <taxon>Tracheophyta</taxon>
        <taxon>Spermatophyta</taxon>
        <taxon>Magnoliopsida</taxon>
        <taxon>eudicotyledons</taxon>
        <taxon>Gunneridae</taxon>
        <taxon>Pentapetalae</taxon>
        <taxon>rosids</taxon>
        <taxon>malvids</taxon>
        <taxon>Myrtales</taxon>
        <taxon>Lythraceae</taxon>
        <taxon>Trapa</taxon>
    </lineage>
</organism>
<dbReference type="Proteomes" id="UP001346149">
    <property type="component" value="Unassembled WGS sequence"/>
</dbReference>
<dbReference type="GO" id="GO:0031624">
    <property type="term" value="F:ubiquitin conjugating enzyme binding"/>
    <property type="evidence" value="ECO:0007669"/>
    <property type="project" value="TreeGrafter"/>
</dbReference>
<dbReference type="GO" id="GO:0043161">
    <property type="term" value="P:proteasome-mediated ubiquitin-dependent protein catabolic process"/>
    <property type="evidence" value="ECO:0007669"/>
    <property type="project" value="TreeGrafter"/>
</dbReference>
<keyword evidence="2" id="KW-1185">Reference proteome</keyword>
<sequence length="536" mass="59269">MSSTEGEKQNPTTSRWRFTWEAQSHIPTLKLFLFNHTTNPKRQCLDLKIDLNPSRNVVQVNFLADGGEGISLGAPVPKVLIDHESPLSFRALDDHIEVKVALLLPVDHPLVSNFDDVLSLTSDVRGNLPLDDSQVLSMSTDIEQLSSMEGVDFYCRSCSSKLTKSPIRHFVEMPSDNWQEAADNWFGGCCCSFGGVSEKLVARYAKSYMTLKGRCLLDNSAVIICKDDLLGCQFPECIGSQDSEILSNLNLGVAAIRKETTHNYLGCQVPASDTDADQICESESDSFLDTGPSLNSECCVCPSSLSENNHQCLAPAEDIKLQENQKSFLNGFLGNVFMAKSYNLSAAIEWEEFSCPYCSELLGAYPSSCGGGPLDGGVRLYKCYISTNLPVLGSNDIFKSYTLERMFANEILQNAKDELSFRTVINGLRTRDPVMQIVLLNPNSWYCSNYCLDMSSLVEPSLKVTLRAAIKVLFCDIRNSKPSLQGNIKQRPGSIDEVFMLPRQIEALMDSLVSAKSLFPCSFTLLEGFKLSSILK</sequence>
<evidence type="ECO:0008006" key="3">
    <source>
        <dbReference type="Google" id="ProtNLM"/>
    </source>
</evidence>
<dbReference type="InterPro" id="IPR019193">
    <property type="entry name" value="UBQ-conj_enz_E2-bd_prot"/>
</dbReference>
<dbReference type="GO" id="GO:0005634">
    <property type="term" value="C:nucleus"/>
    <property type="evidence" value="ECO:0007669"/>
    <property type="project" value="TreeGrafter"/>
</dbReference>